<keyword evidence="2" id="KW-0677">Repeat</keyword>
<dbReference type="SUPFAM" id="SSF55729">
    <property type="entry name" value="Acyl-CoA N-acyltransferases (Nat)"/>
    <property type="match status" value="1"/>
</dbReference>
<dbReference type="PIRSF" id="PIRSF021524">
    <property type="entry name" value="MSH_acetyltransferase"/>
    <property type="match status" value="1"/>
</dbReference>
<organism evidence="5">
    <name type="scientific">metagenome</name>
    <dbReference type="NCBI Taxonomy" id="256318"/>
    <lineage>
        <taxon>unclassified sequences</taxon>
        <taxon>metagenomes</taxon>
    </lineage>
</organism>
<dbReference type="PROSITE" id="PS51186">
    <property type="entry name" value="GNAT"/>
    <property type="match status" value="1"/>
</dbReference>
<evidence type="ECO:0000256" key="2">
    <source>
        <dbReference type="ARBA" id="ARBA00022737"/>
    </source>
</evidence>
<accession>A0A2P2C059</accession>
<dbReference type="GO" id="GO:0016747">
    <property type="term" value="F:acyltransferase activity, transferring groups other than amino-acyl groups"/>
    <property type="evidence" value="ECO:0007669"/>
    <property type="project" value="InterPro"/>
</dbReference>
<reference evidence="5" key="1">
    <citation type="submission" date="2015-08" db="EMBL/GenBank/DDBJ databases">
        <authorList>
            <person name="Babu N.S."/>
            <person name="Beckwith C.J."/>
            <person name="Beseler K.G."/>
            <person name="Brison A."/>
            <person name="Carone J.V."/>
            <person name="Caskin T.P."/>
            <person name="Diamond M."/>
            <person name="Durham M.E."/>
            <person name="Foxe J.M."/>
            <person name="Go M."/>
            <person name="Henderson B.A."/>
            <person name="Jones I.B."/>
            <person name="McGettigan J.A."/>
            <person name="Micheletti S.J."/>
            <person name="Nasrallah M.E."/>
            <person name="Ortiz D."/>
            <person name="Piller C.R."/>
            <person name="Privatt S.R."/>
            <person name="Schneider S.L."/>
            <person name="Sharp S."/>
            <person name="Smith T.C."/>
            <person name="Stanton J.D."/>
            <person name="Ullery H.E."/>
            <person name="Wilson R.J."/>
            <person name="Serrano M.G."/>
            <person name="Buck G."/>
            <person name="Lee V."/>
            <person name="Wang Y."/>
            <person name="Carvalho R."/>
            <person name="Voegtly L."/>
            <person name="Shi R."/>
            <person name="Duckworth R."/>
            <person name="Johnson A."/>
            <person name="Loviza R."/>
            <person name="Walstead R."/>
            <person name="Shah Z."/>
            <person name="Kiflezghi M."/>
            <person name="Wade K."/>
            <person name="Ball S.L."/>
            <person name="Bradley K.W."/>
            <person name="Asai D.J."/>
            <person name="Bowman C.A."/>
            <person name="Russell D.A."/>
            <person name="Pope W.H."/>
            <person name="Jacobs-Sera D."/>
            <person name="Hendrix R.W."/>
            <person name="Hatfull G.F."/>
        </authorList>
    </citation>
    <scope>NUCLEOTIDE SEQUENCE</scope>
</reference>
<keyword evidence="3" id="KW-0012">Acyltransferase</keyword>
<dbReference type="NCBIfam" id="TIGR03448">
    <property type="entry name" value="mycothiol_MshD"/>
    <property type="match status" value="1"/>
</dbReference>
<keyword evidence="1 5" id="KW-0808">Transferase</keyword>
<dbReference type="PANTHER" id="PTHR43877">
    <property type="entry name" value="AMINOALKYLPHOSPHONATE N-ACETYLTRANSFERASE-RELATED-RELATED"/>
    <property type="match status" value="1"/>
</dbReference>
<dbReference type="Pfam" id="PF00583">
    <property type="entry name" value="Acetyltransf_1"/>
    <property type="match status" value="1"/>
</dbReference>
<evidence type="ECO:0000256" key="3">
    <source>
        <dbReference type="ARBA" id="ARBA00023315"/>
    </source>
</evidence>
<evidence type="ECO:0000259" key="4">
    <source>
        <dbReference type="PROSITE" id="PS51186"/>
    </source>
</evidence>
<feature type="domain" description="N-acetyltransferase" evidence="4">
    <location>
        <begin position="137"/>
        <end position="280"/>
    </location>
</feature>
<dbReference type="HAMAP" id="MF_01698">
    <property type="entry name" value="MshD"/>
    <property type="match status" value="1"/>
</dbReference>
<dbReference type="InterPro" id="IPR000182">
    <property type="entry name" value="GNAT_dom"/>
</dbReference>
<protein>
    <submittedName>
        <fullName evidence="5">Mycothiol biosynthesis acetyltransferase</fullName>
    </submittedName>
</protein>
<dbReference type="InterPro" id="IPR050832">
    <property type="entry name" value="Bact_Acetyltransf"/>
</dbReference>
<dbReference type="InterPro" id="IPR017813">
    <property type="entry name" value="Mycothiol_AcTrfase"/>
</dbReference>
<dbReference type="Gene3D" id="3.40.630.30">
    <property type="match status" value="1"/>
</dbReference>
<dbReference type="AlphaFoldDB" id="A0A2P2C059"/>
<sequence length="280" mass="30222">MIGISDYGEAESSTIAAIREACVATDGHDPLDEASRLRLQNHGLSDARLWLVGEQGFAFLHDGALDLAVAPEHRAEGVGSRLAQAAAEATRTAWSHGNHPAAHALASHHAFTAVRELWVMRRPTSEPLGDLRTPEDLTIRGFREGDQPDLLRVNAAAFAHHPEQGGMDAAELAERMAEPWFEPKGLLIAEDRDGMLGFHWTKRHTPALAEVYVVAIAPGAQGRGLGKTLTLAGLHHLADADEVILYVESDNLPARAVYEGLGFTHVASDTHVQYAAQPRA</sequence>
<evidence type="ECO:0000313" key="5">
    <source>
        <dbReference type="EMBL" id="CUR55410.1"/>
    </source>
</evidence>
<evidence type="ECO:0000256" key="1">
    <source>
        <dbReference type="ARBA" id="ARBA00022679"/>
    </source>
</evidence>
<proteinExistence type="inferred from homology"/>
<dbReference type="EMBL" id="CZKA01000020">
    <property type="protein sequence ID" value="CUR55410.1"/>
    <property type="molecule type" value="Genomic_DNA"/>
</dbReference>
<name>A0A2P2C059_9ZZZZ</name>
<dbReference type="InterPro" id="IPR016181">
    <property type="entry name" value="Acyl_CoA_acyltransferase"/>
</dbReference>
<gene>
    <name evidence="5" type="primary">mshD</name>
    <name evidence="5" type="ORF">NOCA2270045</name>
</gene>